<keyword evidence="1" id="KW-0812">Transmembrane</keyword>
<dbReference type="EMBL" id="FZNN01000011">
    <property type="protein sequence ID" value="SNR57707.1"/>
    <property type="molecule type" value="Genomic_DNA"/>
</dbReference>
<evidence type="ECO:0000256" key="1">
    <source>
        <dbReference type="SAM" id="Phobius"/>
    </source>
</evidence>
<feature type="transmembrane region" description="Helical" evidence="1">
    <location>
        <begin position="39"/>
        <end position="58"/>
    </location>
</feature>
<feature type="transmembrane region" description="Helical" evidence="1">
    <location>
        <begin position="78"/>
        <end position="97"/>
    </location>
</feature>
<feature type="transmembrane region" description="Helical" evidence="1">
    <location>
        <begin position="6"/>
        <end position="27"/>
    </location>
</feature>
<dbReference type="Proteomes" id="UP000198417">
    <property type="component" value="Unassembled WGS sequence"/>
</dbReference>
<dbReference type="AlphaFoldDB" id="A0A238XFK8"/>
<keyword evidence="1" id="KW-0472">Membrane</keyword>
<evidence type="ECO:0000313" key="2">
    <source>
        <dbReference type="EMBL" id="SNR57707.1"/>
    </source>
</evidence>
<dbReference type="OrthoDB" id="6369004at2"/>
<proteinExistence type="predicted"/>
<gene>
    <name evidence="2" type="ORF">SAMN06265370_11135</name>
</gene>
<name>A0A238XFK8_9RHOB</name>
<feature type="transmembrane region" description="Helical" evidence="1">
    <location>
        <begin position="150"/>
        <end position="174"/>
    </location>
</feature>
<evidence type="ECO:0000313" key="3">
    <source>
        <dbReference type="Proteomes" id="UP000198417"/>
    </source>
</evidence>
<feature type="transmembrane region" description="Helical" evidence="1">
    <location>
        <begin position="180"/>
        <end position="204"/>
    </location>
</feature>
<keyword evidence="3" id="KW-1185">Reference proteome</keyword>
<keyword evidence="1" id="KW-1133">Transmembrane helix</keyword>
<accession>A0A238XFK8</accession>
<sequence>MSLTALLRNLARLVVIGALVWMALHALDWLRMETGPAGMTALALLLLIYMLVLATPFMPGVEIGLAILAMKGADAAPFVWAATIVGLSLAWAFGRWLPTPWIISALRDLRLNGLADTVTRISGEPPELRLHYLCQRAPNWLGRILRDWRYVALALLMNLPGNAVVGGGGGLAMLAGLSRIFAPGATLLTFVIGTAPIPLLVWFFGPGILPWTV</sequence>
<organism evidence="2 3">
    <name type="scientific">Puniceibacterium sediminis</name>
    <dbReference type="NCBI Taxonomy" id="1608407"/>
    <lineage>
        <taxon>Bacteria</taxon>
        <taxon>Pseudomonadati</taxon>
        <taxon>Pseudomonadota</taxon>
        <taxon>Alphaproteobacteria</taxon>
        <taxon>Rhodobacterales</taxon>
        <taxon>Paracoccaceae</taxon>
        <taxon>Puniceibacterium</taxon>
    </lineage>
</organism>
<dbReference type="RefSeq" id="WP_141135111.1">
    <property type="nucleotide sequence ID" value="NZ_FZNN01000011.1"/>
</dbReference>
<reference evidence="2 3" key="1">
    <citation type="submission" date="2017-06" db="EMBL/GenBank/DDBJ databases">
        <authorList>
            <person name="Kim H.J."/>
            <person name="Triplett B.A."/>
        </authorList>
    </citation>
    <scope>NUCLEOTIDE SEQUENCE [LARGE SCALE GENOMIC DNA]</scope>
    <source>
        <strain evidence="2 3">DSM 29052</strain>
    </source>
</reference>
<evidence type="ECO:0008006" key="4">
    <source>
        <dbReference type="Google" id="ProtNLM"/>
    </source>
</evidence>
<protein>
    <recommendedName>
        <fullName evidence="4">SNARE associated Golgi protein</fullName>
    </recommendedName>
</protein>